<protein>
    <submittedName>
        <fullName evidence="16">Cholestenol Delta-isomerase</fullName>
    </submittedName>
</protein>
<evidence type="ECO:0000256" key="4">
    <source>
        <dbReference type="ARBA" id="ARBA00022692"/>
    </source>
</evidence>
<evidence type="ECO:0000256" key="6">
    <source>
        <dbReference type="ARBA" id="ARBA00022989"/>
    </source>
</evidence>
<dbReference type="GO" id="GO:0000247">
    <property type="term" value="F:C-8 sterol isomerase activity"/>
    <property type="evidence" value="ECO:0007669"/>
    <property type="project" value="TreeGrafter"/>
</dbReference>
<dbReference type="InterPro" id="IPR033118">
    <property type="entry name" value="EXPERA"/>
</dbReference>
<feature type="transmembrane region" description="Helical" evidence="14">
    <location>
        <begin position="188"/>
        <end position="207"/>
    </location>
</feature>
<dbReference type="Proteomes" id="UP000749293">
    <property type="component" value="Unassembled WGS sequence"/>
</dbReference>
<dbReference type="GO" id="GO:0005783">
    <property type="term" value="C:endoplasmic reticulum"/>
    <property type="evidence" value="ECO:0007669"/>
    <property type="project" value="TreeGrafter"/>
</dbReference>
<dbReference type="OrthoDB" id="58557at2759"/>
<dbReference type="SUPFAM" id="SSF54506">
    <property type="entry name" value="Diaminopimelate epimerase-like"/>
    <property type="match status" value="1"/>
</dbReference>
<dbReference type="Gene3D" id="3.10.310.10">
    <property type="entry name" value="Diaminopimelate Epimerase, Chain A, domain 1"/>
    <property type="match status" value="1"/>
</dbReference>
<keyword evidence="12" id="KW-0413">Isomerase</keyword>
<comment type="caution">
    <text evidence="16">The sequence shown here is derived from an EMBL/GenBank/DDBJ whole genome shotgun (WGS) entry which is preliminary data.</text>
</comment>
<evidence type="ECO:0000256" key="5">
    <source>
        <dbReference type="ARBA" id="ARBA00022955"/>
    </source>
</evidence>
<dbReference type="GO" id="GO:0016020">
    <property type="term" value="C:membrane"/>
    <property type="evidence" value="ECO:0007669"/>
    <property type="project" value="UniProtKB-SubCell"/>
</dbReference>
<gene>
    <name evidence="16" type="ORF">GMORB2_6648</name>
</gene>
<feature type="transmembrane region" description="Helical" evidence="14">
    <location>
        <begin position="156"/>
        <end position="181"/>
    </location>
</feature>
<keyword evidence="4 13" id="KW-0812">Transmembrane</keyword>
<keyword evidence="9 13" id="KW-0472">Membrane</keyword>
<name>A0A9P4YW46_9HYPO</name>
<keyword evidence="8" id="KW-0443">Lipid metabolism</keyword>
<keyword evidence="5" id="KW-0752">Steroid biosynthesis</keyword>
<feature type="transmembrane region" description="Helical" evidence="14">
    <location>
        <begin position="73"/>
        <end position="92"/>
    </location>
</feature>
<accession>A0A9P4YW46</accession>
<evidence type="ECO:0000256" key="9">
    <source>
        <dbReference type="ARBA" id="ARBA00023136"/>
    </source>
</evidence>
<dbReference type="PANTHER" id="PTHR14207">
    <property type="entry name" value="STEROL ISOMERASE"/>
    <property type="match status" value="1"/>
</dbReference>
<evidence type="ECO:0000256" key="3">
    <source>
        <dbReference type="ARBA" id="ARBA00022516"/>
    </source>
</evidence>
<feature type="transmembrane region" description="Helical" evidence="14">
    <location>
        <begin position="104"/>
        <end position="125"/>
    </location>
</feature>
<dbReference type="PANTHER" id="PTHR14207:SF0">
    <property type="entry name" value="3-BETA-HYDROXYSTEROID-DELTA(8),DELTA(7)-ISOMERASE"/>
    <property type="match status" value="1"/>
</dbReference>
<evidence type="ECO:0000256" key="13">
    <source>
        <dbReference type="PROSITE-ProRule" id="PRU01087"/>
    </source>
</evidence>
<feature type="transmembrane region" description="Helical" evidence="14">
    <location>
        <begin position="222"/>
        <end position="244"/>
    </location>
</feature>
<keyword evidence="7" id="KW-0756">Sterol biosynthesis</keyword>
<evidence type="ECO:0000256" key="8">
    <source>
        <dbReference type="ARBA" id="ARBA00023098"/>
    </source>
</evidence>
<dbReference type="GO" id="GO:0004769">
    <property type="term" value="F:steroid Delta-isomerase activity"/>
    <property type="evidence" value="ECO:0007669"/>
    <property type="project" value="TreeGrafter"/>
</dbReference>
<comment type="similarity">
    <text evidence="2">Belongs to the EBP family.</text>
</comment>
<evidence type="ECO:0000259" key="15">
    <source>
        <dbReference type="PROSITE" id="PS51751"/>
    </source>
</evidence>
<dbReference type="InterPro" id="IPR007905">
    <property type="entry name" value="EBP"/>
</dbReference>
<evidence type="ECO:0000256" key="2">
    <source>
        <dbReference type="ARBA" id="ARBA00008337"/>
    </source>
</evidence>
<evidence type="ECO:0000313" key="17">
    <source>
        <dbReference type="Proteomes" id="UP000749293"/>
    </source>
</evidence>
<keyword evidence="11" id="KW-0753">Steroid metabolism</keyword>
<evidence type="ECO:0000313" key="16">
    <source>
        <dbReference type="EMBL" id="KAF4123100.1"/>
    </source>
</evidence>
<reference evidence="16" key="1">
    <citation type="submission" date="2020-03" db="EMBL/GenBank/DDBJ databases">
        <title>Site-based positive gene gene selection in Geosmithia morbida across the United States reveals a broad range of putative effectors and factors for local host and environmental adapation.</title>
        <authorList>
            <person name="Onufrak A."/>
            <person name="Murdoch R.W."/>
            <person name="Gazis R."/>
            <person name="Huff M."/>
            <person name="Staton M."/>
            <person name="Klingeman W."/>
            <person name="Hadziabdic D."/>
        </authorList>
    </citation>
    <scope>NUCLEOTIDE SEQUENCE</scope>
    <source>
        <strain evidence="16">1262</strain>
    </source>
</reference>
<keyword evidence="17" id="KW-1185">Reference proteome</keyword>
<keyword evidence="10" id="KW-1207">Sterol metabolism</keyword>
<evidence type="ECO:0000256" key="7">
    <source>
        <dbReference type="ARBA" id="ARBA00023011"/>
    </source>
</evidence>
<organism evidence="16 17">
    <name type="scientific">Geosmithia morbida</name>
    <dbReference type="NCBI Taxonomy" id="1094350"/>
    <lineage>
        <taxon>Eukaryota</taxon>
        <taxon>Fungi</taxon>
        <taxon>Dikarya</taxon>
        <taxon>Ascomycota</taxon>
        <taxon>Pezizomycotina</taxon>
        <taxon>Sordariomycetes</taxon>
        <taxon>Hypocreomycetidae</taxon>
        <taxon>Hypocreales</taxon>
        <taxon>Bionectriaceae</taxon>
        <taxon>Geosmithia</taxon>
    </lineage>
</organism>
<comment type="subcellular location">
    <subcellularLocation>
        <location evidence="1">Membrane</location>
        <topology evidence="1">Multi-pass membrane protein</topology>
    </subcellularLocation>
</comment>
<evidence type="ECO:0000256" key="10">
    <source>
        <dbReference type="ARBA" id="ARBA00023166"/>
    </source>
</evidence>
<dbReference type="Pfam" id="PF05241">
    <property type="entry name" value="EBP"/>
    <property type="match status" value="1"/>
</dbReference>
<keyword evidence="3" id="KW-0444">Lipid biosynthesis</keyword>
<proteinExistence type="inferred from homology"/>
<dbReference type="GeneID" id="55972873"/>
<feature type="domain" description="EXPERA" evidence="15">
    <location>
        <begin position="101"/>
        <end position="243"/>
    </location>
</feature>
<dbReference type="AlphaFoldDB" id="A0A9P4YW46"/>
<sequence length="264" mass="28818">MAVGFTDPAGVKTGKALPTGNSVDVLDLGGSGTAIPATLMDRAWADPGASVSASDVRVGADEATPENSNSSSLPAIAGSFGAIIAVVVVVAYRCAANVRPVDRFAAAWFALCGFLHVSFEGYYIYHRHDIAGMNTLFAQLWKEYTLSDSRYLTLDVFTVCVEMITVFVWGPLSLLVLLAILRGHDGRHPLQIIVCVAHLYGVTLYYATNWAEGLSCSRPEFLYYWVYYAGFNSPWVFVPLVLLYDSFSQIQDAFAAVRRHTHTD</sequence>
<evidence type="ECO:0000256" key="12">
    <source>
        <dbReference type="ARBA" id="ARBA00023235"/>
    </source>
</evidence>
<dbReference type="GO" id="GO:0047750">
    <property type="term" value="F:cholestenol delta-isomerase activity"/>
    <property type="evidence" value="ECO:0007669"/>
    <property type="project" value="InterPro"/>
</dbReference>
<evidence type="ECO:0000256" key="1">
    <source>
        <dbReference type="ARBA" id="ARBA00004141"/>
    </source>
</evidence>
<dbReference type="GO" id="GO:0016126">
    <property type="term" value="P:sterol biosynthetic process"/>
    <property type="evidence" value="ECO:0007669"/>
    <property type="project" value="UniProtKB-KW"/>
</dbReference>
<keyword evidence="6 13" id="KW-1133">Transmembrane helix</keyword>
<evidence type="ECO:0000256" key="14">
    <source>
        <dbReference type="SAM" id="Phobius"/>
    </source>
</evidence>
<evidence type="ECO:0000256" key="11">
    <source>
        <dbReference type="ARBA" id="ARBA00023221"/>
    </source>
</evidence>
<dbReference type="EMBL" id="JAANYQ010000007">
    <property type="protein sequence ID" value="KAF4123100.1"/>
    <property type="molecule type" value="Genomic_DNA"/>
</dbReference>
<dbReference type="PROSITE" id="PS51751">
    <property type="entry name" value="EXPERA"/>
    <property type="match status" value="1"/>
</dbReference>
<dbReference type="RefSeq" id="XP_035321752.1">
    <property type="nucleotide sequence ID" value="XM_035468618.1"/>
</dbReference>